<dbReference type="Pfam" id="PF01607">
    <property type="entry name" value="CBM_14"/>
    <property type="match status" value="2"/>
</dbReference>
<keyword evidence="9" id="KW-1185">Reference proteome</keyword>
<dbReference type="GO" id="GO:0008061">
    <property type="term" value="F:chitin binding"/>
    <property type="evidence" value="ECO:0007669"/>
    <property type="project" value="UniProtKB-KW"/>
</dbReference>
<proteinExistence type="predicted"/>
<feature type="domain" description="Chitin-binding type-2" evidence="7">
    <location>
        <begin position="145"/>
        <end position="202"/>
    </location>
</feature>
<dbReference type="HOGENOM" id="CLU_045312_1_0_1"/>
<keyword evidence="3" id="KW-0677">Repeat</keyword>
<evidence type="ECO:0000256" key="6">
    <source>
        <dbReference type="SAM" id="SignalP"/>
    </source>
</evidence>
<evidence type="ECO:0000256" key="3">
    <source>
        <dbReference type="ARBA" id="ARBA00022737"/>
    </source>
</evidence>
<gene>
    <name evidence="8" type="primary">Dyak\GE22425</name>
    <name evidence="8" type="synonym">dyak_GLEANR_6101</name>
    <name evidence="8" type="synonym">GE22425</name>
    <name evidence="8" type="ORF">Dyak_GE22425</name>
</gene>
<keyword evidence="1" id="KW-0147">Chitin-binding</keyword>
<dbReference type="PROSITE" id="PS50940">
    <property type="entry name" value="CHIT_BIND_II"/>
    <property type="match status" value="4"/>
</dbReference>
<dbReference type="OrthoDB" id="6020543at2759"/>
<evidence type="ECO:0000256" key="4">
    <source>
        <dbReference type="ARBA" id="ARBA00023157"/>
    </source>
</evidence>
<name>B4PFD4_DROYA</name>
<dbReference type="PhylomeDB" id="B4PFD4"/>
<dbReference type="EMBL" id="CM000159">
    <property type="protein sequence ID" value="EDW95220.1"/>
    <property type="molecule type" value="Genomic_DNA"/>
</dbReference>
<feature type="domain" description="Chitin-binding type-2" evidence="7">
    <location>
        <begin position="88"/>
        <end position="144"/>
    </location>
</feature>
<dbReference type="OMA" id="EYEICSS"/>
<dbReference type="InterPro" id="IPR002557">
    <property type="entry name" value="Chitin-bd_dom"/>
</dbReference>
<organism evidence="8 9">
    <name type="scientific">Drosophila yakuba</name>
    <name type="common">Fruit fly</name>
    <dbReference type="NCBI Taxonomy" id="7245"/>
    <lineage>
        <taxon>Eukaryota</taxon>
        <taxon>Metazoa</taxon>
        <taxon>Ecdysozoa</taxon>
        <taxon>Arthropoda</taxon>
        <taxon>Hexapoda</taxon>
        <taxon>Insecta</taxon>
        <taxon>Pterygota</taxon>
        <taxon>Neoptera</taxon>
        <taxon>Endopterygota</taxon>
        <taxon>Diptera</taxon>
        <taxon>Brachycera</taxon>
        <taxon>Muscomorpha</taxon>
        <taxon>Ephydroidea</taxon>
        <taxon>Drosophilidae</taxon>
        <taxon>Drosophila</taxon>
        <taxon>Sophophora</taxon>
    </lineage>
</organism>
<keyword evidence="2 6" id="KW-0732">Signal</keyword>
<dbReference type="SMART" id="SM00494">
    <property type="entry name" value="ChtBD2"/>
    <property type="match status" value="5"/>
</dbReference>
<feature type="domain" description="Chitin-binding type-2" evidence="7">
    <location>
        <begin position="219"/>
        <end position="292"/>
    </location>
</feature>
<dbReference type="InterPro" id="IPR051940">
    <property type="entry name" value="Chitin_bind-dev_reg"/>
</dbReference>
<keyword evidence="5" id="KW-0325">Glycoprotein</keyword>
<dbReference type="eggNOG" id="ENOG502SZI5">
    <property type="taxonomic scope" value="Eukaryota"/>
</dbReference>
<reference evidence="8 9" key="1">
    <citation type="journal article" date="2007" name="Nature">
        <title>Evolution of genes and genomes on the Drosophila phylogeny.</title>
        <authorList>
            <consortium name="Drosophila 12 Genomes Consortium"/>
            <person name="Clark A.G."/>
            <person name="Eisen M.B."/>
            <person name="Smith D.R."/>
            <person name="Bergman C.M."/>
            <person name="Oliver B."/>
            <person name="Markow T.A."/>
            <person name="Kaufman T.C."/>
            <person name="Kellis M."/>
            <person name="Gelbart W."/>
            <person name="Iyer V.N."/>
            <person name="Pollard D.A."/>
            <person name="Sackton T.B."/>
            <person name="Larracuente A.M."/>
            <person name="Singh N.D."/>
            <person name="Abad J.P."/>
            <person name="Abt D.N."/>
            <person name="Adryan B."/>
            <person name="Aguade M."/>
            <person name="Akashi H."/>
            <person name="Anderson W.W."/>
            <person name="Aquadro C.F."/>
            <person name="Ardell D.H."/>
            <person name="Arguello R."/>
            <person name="Artieri C.G."/>
            <person name="Barbash D.A."/>
            <person name="Barker D."/>
            <person name="Barsanti P."/>
            <person name="Batterham P."/>
            <person name="Batzoglou S."/>
            <person name="Begun D."/>
            <person name="Bhutkar A."/>
            <person name="Blanco E."/>
            <person name="Bosak S.A."/>
            <person name="Bradley R.K."/>
            <person name="Brand A.D."/>
            <person name="Brent M.R."/>
            <person name="Brooks A.N."/>
            <person name="Brown R.H."/>
            <person name="Butlin R.K."/>
            <person name="Caggese C."/>
            <person name="Calvi B.R."/>
            <person name="Bernardo de Carvalho A."/>
            <person name="Caspi A."/>
            <person name="Castrezana S."/>
            <person name="Celniker S.E."/>
            <person name="Chang J.L."/>
            <person name="Chapple C."/>
            <person name="Chatterji S."/>
            <person name="Chinwalla A."/>
            <person name="Civetta A."/>
            <person name="Clifton S.W."/>
            <person name="Comeron J.M."/>
            <person name="Costello J.C."/>
            <person name="Coyne J.A."/>
            <person name="Daub J."/>
            <person name="David R.G."/>
            <person name="Delcher A.L."/>
            <person name="Delehaunty K."/>
            <person name="Do C.B."/>
            <person name="Ebling H."/>
            <person name="Edwards K."/>
            <person name="Eickbush T."/>
            <person name="Evans J.D."/>
            <person name="Filipski A."/>
            <person name="Findeiss S."/>
            <person name="Freyhult E."/>
            <person name="Fulton L."/>
            <person name="Fulton R."/>
            <person name="Garcia A.C."/>
            <person name="Gardiner A."/>
            <person name="Garfield D.A."/>
            <person name="Garvin B.E."/>
            <person name="Gibson G."/>
            <person name="Gilbert D."/>
            <person name="Gnerre S."/>
            <person name="Godfrey J."/>
            <person name="Good R."/>
            <person name="Gotea V."/>
            <person name="Gravely B."/>
            <person name="Greenberg A.J."/>
            <person name="Griffiths-Jones S."/>
            <person name="Gross S."/>
            <person name="Guigo R."/>
            <person name="Gustafson E.A."/>
            <person name="Haerty W."/>
            <person name="Hahn M.W."/>
            <person name="Halligan D.L."/>
            <person name="Halpern A.L."/>
            <person name="Halter G.M."/>
            <person name="Han M.V."/>
            <person name="Heger A."/>
            <person name="Hillier L."/>
            <person name="Hinrichs A.S."/>
            <person name="Holmes I."/>
            <person name="Hoskins R.A."/>
            <person name="Hubisz M.J."/>
            <person name="Hultmark D."/>
            <person name="Huntley M.A."/>
            <person name="Jaffe D.B."/>
            <person name="Jagadeeshan S."/>
            <person name="Jeck W.R."/>
            <person name="Johnson J."/>
            <person name="Jones C.D."/>
            <person name="Jordan W.C."/>
            <person name="Karpen G.H."/>
            <person name="Kataoka E."/>
            <person name="Keightley P.D."/>
            <person name="Kheradpour P."/>
            <person name="Kirkness E.F."/>
            <person name="Koerich L.B."/>
            <person name="Kristiansen K."/>
            <person name="Kudrna D."/>
            <person name="Kulathinal R.J."/>
            <person name="Kumar S."/>
            <person name="Kwok R."/>
            <person name="Lander E."/>
            <person name="Langley C.H."/>
            <person name="Lapoint R."/>
            <person name="Lazzaro B.P."/>
            <person name="Lee S.J."/>
            <person name="Levesque L."/>
            <person name="Li R."/>
            <person name="Lin C.F."/>
            <person name="Lin M.F."/>
            <person name="Lindblad-Toh K."/>
            <person name="Llopart A."/>
            <person name="Long M."/>
            <person name="Low L."/>
            <person name="Lozovsky E."/>
            <person name="Lu J."/>
            <person name="Luo M."/>
            <person name="Machado C.A."/>
            <person name="Makalowski W."/>
            <person name="Marzo M."/>
            <person name="Matsuda M."/>
            <person name="Matzkin L."/>
            <person name="McAllister B."/>
            <person name="McBride C.S."/>
            <person name="McKernan B."/>
            <person name="McKernan K."/>
            <person name="Mendez-Lago M."/>
            <person name="Minx P."/>
            <person name="Mollenhauer M.U."/>
            <person name="Montooth K."/>
            <person name="Mount S.M."/>
            <person name="Mu X."/>
            <person name="Myers E."/>
            <person name="Negre B."/>
            <person name="Newfeld S."/>
            <person name="Nielsen R."/>
            <person name="Noor M.A."/>
            <person name="O'Grady P."/>
            <person name="Pachter L."/>
            <person name="Papaceit M."/>
            <person name="Parisi M.J."/>
            <person name="Parisi M."/>
            <person name="Parts L."/>
            <person name="Pedersen J.S."/>
            <person name="Pesole G."/>
            <person name="Phillippy A.M."/>
            <person name="Ponting C.P."/>
            <person name="Pop M."/>
            <person name="Porcelli D."/>
            <person name="Powell J.R."/>
            <person name="Prohaska S."/>
            <person name="Pruitt K."/>
            <person name="Puig M."/>
            <person name="Quesneville H."/>
            <person name="Ram K.R."/>
            <person name="Rand D."/>
            <person name="Rasmussen M.D."/>
            <person name="Reed L.K."/>
            <person name="Reenan R."/>
            <person name="Reily A."/>
            <person name="Remington K.A."/>
            <person name="Rieger T.T."/>
            <person name="Ritchie M.G."/>
            <person name="Robin C."/>
            <person name="Rogers Y.H."/>
            <person name="Rohde C."/>
            <person name="Rozas J."/>
            <person name="Rubenfield M.J."/>
            <person name="Ruiz A."/>
            <person name="Russo S."/>
            <person name="Salzberg S.L."/>
            <person name="Sanchez-Gracia A."/>
            <person name="Saranga D.J."/>
            <person name="Sato H."/>
            <person name="Schaeffer S.W."/>
            <person name="Schatz M.C."/>
            <person name="Schlenke T."/>
            <person name="Schwartz R."/>
            <person name="Segarra C."/>
            <person name="Singh R.S."/>
            <person name="Sirot L."/>
            <person name="Sirota M."/>
            <person name="Sisneros N.B."/>
            <person name="Smith C.D."/>
            <person name="Smith T.F."/>
            <person name="Spieth J."/>
            <person name="Stage D.E."/>
            <person name="Stark A."/>
            <person name="Stephan W."/>
            <person name="Strausberg R.L."/>
            <person name="Strempel S."/>
            <person name="Sturgill D."/>
            <person name="Sutton G."/>
            <person name="Sutton G.G."/>
            <person name="Tao W."/>
            <person name="Teichmann S."/>
            <person name="Tobari Y.N."/>
            <person name="Tomimura Y."/>
            <person name="Tsolas J.M."/>
            <person name="Valente V.L."/>
            <person name="Venter E."/>
            <person name="Venter J.C."/>
            <person name="Vicario S."/>
            <person name="Vieira F.G."/>
            <person name="Vilella A.J."/>
            <person name="Villasante A."/>
            <person name="Walenz B."/>
            <person name="Wang J."/>
            <person name="Wasserman M."/>
            <person name="Watts T."/>
            <person name="Wilson D."/>
            <person name="Wilson R.K."/>
            <person name="Wing R.A."/>
            <person name="Wolfner M.F."/>
            <person name="Wong A."/>
            <person name="Wong G.K."/>
            <person name="Wu C.I."/>
            <person name="Wu G."/>
            <person name="Yamamoto D."/>
            <person name="Yang H.P."/>
            <person name="Yang S.P."/>
            <person name="Yorke J.A."/>
            <person name="Yoshida K."/>
            <person name="Zdobnov E."/>
            <person name="Zhang P."/>
            <person name="Zhang Y."/>
            <person name="Zimin A.V."/>
            <person name="Baldwin J."/>
            <person name="Abdouelleil A."/>
            <person name="Abdulkadir J."/>
            <person name="Abebe A."/>
            <person name="Abera B."/>
            <person name="Abreu J."/>
            <person name="Acer S.C."/>
            <person name="Aftuck L."/>
            <person name="Alexander A."/>
            <person name="An P."/>
            <person name="Anderson E."/>
            <person name="Anderson S."/>
            <person name="Arachi H."/>
            <person name="Azer M."/>
            <person name="Bachantsang P."/>
            <person name="Barry A."/>
            <person name="Bayul T."/>
            <person name="Berlin A."/>
            <person name="Bessette D."/>
            <person name="Bloom T."/>
            <person name="Blye J."/>
            <person name="Boguslavskiy L."/>
            <person name="Bonnet C."/>
            <person name="Boukhgalter B."/>
            <person name="Bourzgui I."/>
            <person name="Brown A."/>
            <person name="Cahill P."/>
            <person name="Channer S."/>
            <person name="Cheshatsang Y."/>
            <person name="Chuda L."/>
            <person name="Citroen M."/>
            <person name="Collymore A."/>
            <person name="Cooke P."/>
            <person name="Costello M."/>
            <person name="D'Aco K."/>
            <person name="Daza R."/>
            <person name="De Haan G."/>
            <person name="DeGray S."/>
            <person name="DeMaso C."/>
            <person name="Dhargay N."/>
            <person name="Dooley K."/>
            <person name="Dooley E."/>
            <person name="Doricent M."/>
            <person name="Dorje P."/>
            <person name="Dorjee K."/>
            <person name="Dupes A."/>
            <person name="Elong R."/>
            <person name="Falk J."/>
            <person name="Farina A."/>
            <person name="Faro S."/>
            <person name="Ferguson D."/>
            <person name="Fisher S."/>
            <person name="Foley C.D."/>
            <person name="Franke A."/>
            <person name="Friedrich D."/>
            <person name="Gadbois L."/>
            <person name="Gearin G."/>
            <person name="Gearin C.R."/>
            <person name="Giannoukos G."/>
            <person name="Goode T."/>
            <person name="Graham J."/>
            <person name="Grandbois E."/>
            <person name="Grewal S."/>
            <person name="Gyaltsen K."/>
            <person name="Hafez N."/>
            <person name="Hagos B."/>
            <person name="Hall J."/>
            <person name="Henson C."/>
            <person name="Hollinger A."/>
            <person name="Honan T."/>
            <person name="Huard M.D."/>
            <person name="Hughes L."/>
            <person name="Hurhula B."/>
            <person name="Husby M.E."/>
            <person name="Kamat A."/>
            <person name="Kanga B."/>
            <person name="Kashin S."/>
            <person name="Khazanovich D."/>
            <person name="Kisner P."/>
            <person name="Lance K."/>
            <person name="Lara M."/>
            <person name="Lee W."/>
            <person name="Lennon N."/>
            <person name="Letendre F."/>
            <person name="LeVine R."/>
            <person name="Lipovsky A."/>
            <person name="Liu X."/>
            <person name="Liu J."/>
            <person name="Liu S."/>
            <person name="Lokyitsang T."/>
            <person name="Lokyitsang Y."/>
            <person name="Lubonja R."/>
            <person name="Lui A."/>
            <person name="MacDonald P."/>
            <person name="Magnisalis V."/>
            <person name="Maru K."/>
            <person name="Matthews C."/>
            <person name="McCusker W."/>
            <person name="McDonough S."/>
            <person name="Mehta T."/>
            <person name="Meldrim J."/>
            <person name="Meneus L."/>
            <person name="Mihai O."/>
            <person name="Mihalev A."/>
            <person name="Mihova T."/>
            <person name="Mittelman R."/>
            <person name="Mlenga V."/>
            <person name="Montmayeur A."/>
            <person name="Mulrain L."/>
            <person name="Navidi A."/>
            <person name="Naylor J."/>
            <person name="Negash T."/>
            <person name="Nguyen T."/>
            <person name="Nguyen N."/>
            <person name="Nicol R."/>
            <person name="Norbu C."/>
            <person name="Norbu N."/>
            <person name="Novod N."/>
            <person name="O'Neill B."/>
            <person name="Osman S."/>
            <person name="Markiewicz E."/>
            <person name="Oyono O.L."/>
            <person name="Patti C."/>
            <person name="Phunkhang P."/>
            <person name="Pierre F."/>
            <person name="Priest M."/>
            <person name="Raghuraman S."/>
            <person name="Rege F."/>
            <person name="Reyes R."/>
            <person name="Rise C."/>
            <person name="Rogov P."/>
            <person name="Ross K."/>
            <person name="Ryan E."/>
            <person name="Settipalli S."/>
            <person name="Shea T."/>
            <person name="Sherpa N."/>
            <person name="Shi L."/>
            <person name="Shih D."/>
            <person name="Sparrow T."/>
            <person name="Spaulding J."/>
            <person name="Stalker J."/>
            <person name="Stange-Thomann N."/>
            <person name="Stavropoulos S."/>
            <person name="Stone C."/>
            <person name="Strader C."/>
            <person name="Tesfaye S."/>
            <person name="Thomson T."/>
            <person name="Thoulutsang Y."/>
            <person name="Thoulutsang D."/>
            <person name="Topham K."/>
            <person name="Topping I."/>
            <person name="Tsamla T."/>
            <person name="Vassiliev H."/>
            <person name="Vo A."/>
            <person name="Wangchuk T."/>
            <person name="Wangdi T."/>
            <person name="Weiand M."/>
            <person name="Wilkinson J."/>
            <person name="Wilson A."/>
            <person name="Yadav S."/>
            <person name="Young G."/>
            <person name="Yu Q."/>
            <person name="Zembek L."/>
            <person name="Zhong D."/>
            <person name="Zimmer A."/>
            <person name="Zwirko Z."/>
            <person name="Jaffe D.B."/>
            <person name="Alvarez P."/>
            <person name="Brockman W."/>
            <person name="Butler J."/>
            <person name="Chin C."/>
            <person name="Gnerre S."/>
            <person name="Grabherr M."/>
            <person name="Kleber M."/>
            <person name="Mauceli E."/>
            <person name="MacCallum I."/>
        </authorList>
    </citation>
    <scope>NUCLEOTIDE SEQUENCE [LARGE SCALE GENOMIC DNA]</scope>
    <source>
        <strain evidence="9">Tai18E2 / Tucson 14021-0261.01</strain>
    </source>
</reference>
<evidence type="ECO:0000313" key="8">
    <source>
        <dbReference type="EMBL" id="EDW95220.1"/>
    </source>
</evidence>
<dbReference type="Gene3D" id="2.170.140.10">
    <property type="entry name" value="Chitin binding domain"/>
    <property type="match status" value="2"/>
</dbReference>
<dbReference type="AlphaFoldDB" id="B4PFD4"/>
<accession>B4PFD4</accession>
<dbReference type="GO" id="GO:0005576">
    <property type="term" value="C:extracellular region"/>
    <property type="evidence" value="ECO:0007669"/>
    <property type="project" value="InterPro"/>
</dbReference>
<evidence type="ECO:0000256" key="2">
    <source>
        <dbReference type="ARBA" id="ARBA00022729"/>
    </source>
</evidence>
<evidence type="ECO:0000256" key="5">
    <source>
        <dbReference type="ARBA" id="ARBA00023180"/>
    </source>
</evidence>
<sequence>MGAFNVRICVVAACLFLASQATGYTMDDLCKQWSGTGYIGNPSNCRGWGYCKNQQTVKWGTCGDELVFNAQTGSCEYATTTPCSTSAVQTCSAIKSPIYVANLLNCTEYAHCDGQGKIAYGDCGVGGVFSESTTSCKWGPACPQDNICRFMPSNIFVGDPNKCGNYINCINGYGTSTACTESPSIYYNAATGKCQSTNPCTGGNTNSGDSQFTVGQISEEACNTEDFDAAEALTVDGETVDYKYVSDSETCYGYYYCAKAGALGYWNQCPTGTQFNSKLGKCVSPASFVCTHNRCGNVNSKFMAVEGCLSYTICSSGATASCPSTSKYYDEVNNICTNTIPKYTICSST</sequence>
<evidence type="ECO:0000256" key="1">
    <source>
        <dbReference type="ARBA" id="ARBA00022669"/>
    </source>
</evidence>
<feature type="domain" description="Chitin-binding type-2" evidence="7">
    <location>
        <begin position="27"/>
        <end position="85"/>
    </location>
</feature>
<reference evidence="8 9" key="2">
    <citation type="journal article" date="2007" name="PLoS Biol.">
        <title>Principles of genome evolution in the Drosophila melanogaster species group.</title>
        <authorList>
            <person name="Ranz J.M."/>
            <person name="Maurin D."/>
            <person name="Chan Y.S."/>
            <person name="von Grotthuss M."/>
            <person name="Hillier L.W."/>
            <person name="Roote J."/>
            <person name="Ashburner M."/>
            <person name="Bergman C.M."/>
        </authorList>
    </citation>
    <scope>NUCLEOTIDE SEQUENCE [LARGE SCALE GENOMIC DNA]</scope>
    <source>
        <strain evidence="9">Tai18E2 / Tucson 14021-0261.01</strain>
    </source>
</reference>
<dbReference type="SUPFAM" id="SSF57625">
    <property type="entry name" value="Invertebrate chitin-binding proteins"/>
    <property type="match status" value="4"/>
</dbReference>
<feature type="signal peptide" evidence="6">
    <location>
        <begin position="1"/>
        <end position="23"/>
    </location>
</feature>
<feature type="chain" id="PRO_5002818095" evidence="6">
    <location>
        <begin position="24"/>
        <end position="349"/>
    </location>
</feature>
<dbReference type="Proteomes" id="UP000002282">
    <property type="component" value="Chromosome 3L"/>
</dbReference>
<evidence type="ECO:0000313" key="9">
    <source>
        <dbReference type="Proteomes" id="UP000002282"/>
    </source>
</evidence>
<dbReference type="PANTHER" id="PTHR23301">
    <property type="entry name" value="CHITIN BINDING PERITROPHIN-A"/>
    <property type="match status" value="1"/>
</dbReference>
<protein>
    <submittedName>
        <fullName evidence="8">Uncharacterized protein, isoform A</fullName>
    </submittedName>
</protein>
<dbReference type="PANTHER" id="PTHR23301:SF106">
    <property type="entry name" value="CHITIN-BINDING TYPE-2 DOMAIN-CONTAINING PROTEIN-RELATED"/>
    <property type="match status" value="1"/>
</dbReference>
<dbReference type="InterPro" id="IPR036508">
    <property type="entry name" value="Chitin-bd_dom_sf"/>
</dbReference>
<keyword evidence="4" id="KW-1015">Disulfide bond</keyword>
<evidence type="ECO:0000259" key="7">
    <source>
        <dbReference type="PROSITE" id="PS50940"/>
    </source>
</evidence>